<gene>
    <name evidence="2" type="ORF">EA797_08745</name>
</gene>
<accession>A0A3M2HIU1</accession>
<keyword evidence="1" id="KW-1133">Transmembrane helix</keyword>
<dbReference type="AlphaFoldDB" id="A0A3M2HIU1"/>
<comment type="caution">
    <text evidence="2">The sequence shown here is derived from an EMBL/GenBank/DDBJ whole genome shotgun (WGS) entry which is preliminary data.</text>
</comment>
<sequence length="109" mass="11733">MTTLAFGMAYLGMLALCLAMSRHHRDLFKTSPSLSKQHLLRLIGACLLIASLMLNAQSFGIAIGLVIGMTELMFAGVTVCLVLAWRKRWVMPLGAILGLTGALTAITGW</sequence>
<organism evidence="2 3">
    <name type="scientific">Stutzerimonas zhaodongensis</name>
    <dbReference type="NCBI Taxonomy" id="1176257"/>
    <lineage>
        <taxon>Bacteria</taxon>
        <taxon>Pseudomonadati</taxon>
        <taxon>Pseudomonadota</taxon>
        <taxon>Gammaproteobacteria</taxon>
        <taxon>Pseudomonadales</taxon>
        <taxon>Pseudomonadaceae</taxon>
        <taxon>Stutzerimonas</taxon>
    </lineage>
</organism>
<name>A0A3M2HIU1_9GAMM</name>
<evidence type="ECO:0000313" key="2">
    <source>
        <dbReference type="EMBL" id="RMH89641.1"/>
    </source>
</evidence>
<proteinExistence type="predicted"/>
<reference evidence="2 3" key="1">
    <citation type="submission" date="2018-10" db="EMBL/GenBank/DDBJ databases">
        <title>Pseudomonas zhaodongensis NEAU-ST5-21(T) genome.</title>
        <authorList>
            <person name="Peng J."/>
            <person name="Liu Z.-P."/>
        </authorList>
    </citation>
    <scope>NUCLEOTIDE SEQUENCE [LARGE SCALE GENOMIC DNA]</scope>
    <source>
        <strain evidence="2 3">NEAU-ST5-21</strain>
    </source>
</reference>
<dbReference type="Proteomes" id="UP000269774">
    <property type="component" value="Unassembled WGS sequence"/>
</dbReference>
<dbReference type="EMBL" id="RFFM01000002">
    <property type="protein sequence ID" value="RMH89641.1"/>
    <property type="molecule type" value="Genomic_DNA"/>
</dbReference>
<dbReference type="Pfam" id="PF11804">
    <property type="entry name" value="DUF3325"/>
    <property type="match status" value="1"/>
</dbReference>
<evidence type="ECO:0000313" key="3">
    <source>
        <dbReference type="Proteomes" id="UP000269774"/>
    </source>
</evidence>
<evidence type="ECO:0000256" key="1">
    <source>
        <dbReference type="SAM" id="Phobius"/>
    </source>
</evidence>
<feature type="transmembrane region" description="Helical" evidence="1">
    <location>
        <begin position="61"/>
        <end position="84"/>
    </location>
</feature>
<dbReference type="RefSeq" id="WP_122164838.1">
    <property type="nucleotide sequence ID" value="NZ_JAMOIB010000005.1"/>
</dbReference>
<feature type="transmembrane region" description="Helical" evidence="1">
    <location>
        <begin position="38"/>
        <end position="54"/>
    </location>
</feature>
<keyword evidence="1" id="KW-0472">Membrane</keyword>
<keyword evidence="1" id="KW-0812">Transmembrane</keyword>
<dbReference type="OrthoDB" id="7032643at2"/>
<dbReference type="InterPro" id="IPR021762">
    <property type="entry name" value="DUF3325"/>
</dbReference>
<feature type="transmembrane region" description="Helical" evidence="1">
    <location>
        <begin position="90"/>
        <end position="108"/>
    </location>
</feature>
<protein>
    <submittedName>
        <fullName evidence="2">DUF3325 domain-containing protein</fullName>
    </submittedName>
</protein>
<keyword evidence="3" id="KW-1185">Reference proteome</keyword>